<dbReference type="InterPro" id="IPR050235">
    <property type="entry name" value="CK1_Ser-Thr_kinase"/>
</dbReference>
<dbReference type="OrthoDB" id="5800476at2759"/>
<evidence type="ECO:0000256" key="4">
    <source>
        <dbReference type="ARBA" id="ARBA00023860"/>
    </source>
</evidence>
<keyword evidence="9" id="KW-0808">Transferase</keyword>
<dbReference type="CDD" id="cd14016">
    <property type="entry name" value="STKc_CK1"/>
    <property type="match status" value="1"/>
</dbReference>
<evidence type="ECO:0000256" key="7">
    <source>
        <dbReference type="SAM" id="MobiDB-lite"/>
    </source>
</evidence>
<protein>
    <recommendedName>
        <fullName evidence="4">Casein kinase I</fullName>
        <ecNumber evidence="1">2.7.11.1</ecNumber>
    </recommendedName>
</protein>
<dbReference type="VEuPathDB" id="CryptoDB:GNI_004050"/>
<evidence type="ECO:0000256" key="1">
    <source>
        <dbReference type="ARBA" id="ARBA00012513"/>
    </source>
</evidence>
<dbReference type="InterPro" id="IPR011009">
    <property type="entry name" value="Kinase-like_dom_sf"/>
</dbReference>
<dbReference type="OMA" id="NKHQENK"/>
<evidence type="ECO:0000313" key="10">
    <source>
        <dbReference type="Proteomes" id="UP000019763"/>
    </source>
</evidence>
<dbReference type="InterPro" id="IPR000719">
    <property type="entry name" value="Prot_kinase_dom"/>
</dbReference>
<dbReference type="Gene3D" id="1.10.510.10">
    <property type="entry name" value="Transferase(Phosphotransferase) domain 1"/>
    <property type="match status" value="1"/>
</dbReference>
<evidence type="ECO:0000256" key="5">
    <source>
        <dbReference type="PROSITE-ProRule" id="PRU10141"/>
    </source>
</evidence>
<dbReference type="InterPro" id="IPR017441">
    <property type="entry name" value="Protein_kinase_ATP_BS"/>
</dbReference>
<dbReference type="eggNOG" id="KOG1164">
    <property type="taxonomic scope" value="Eukaryota"/>
</dbReference>
<keyword evidence="3 5" id="KW-0067">ATP-binding</keyword>
<dbReference type="SMART" id="SM00220">
    <property type="entry name" value="S_TKc"/>
    <property type="match status" value="1"/>
</dbReference>
<comment type="similarity">
    <text evidence="6">Belongs to the protein kinase superfamily.</text>
</comment>
<name>A0A023BDL2_GRENI</name>
<dbReference type="PANTHER" id="PTHR11909">
    <property type="entry name" value="CASEIN KINASE-RELATED"/>
    <property type="match status" value="1"/>
</dbReference>
<sequence>MSDARLVPGCVIGGLWTLGRRIGNGSFGEIYIGRDIETGREAAMKFESCKAKHPQLAYEAKLLRRLQGGEGIAQLYYSGVVEVMVCRVVNGPLTKECFTVMVTELLGPSLEDLFCLCDRSFSLHTLLSLMEQMLRRIEFLHRNLFIHRDIKPENFLLGRNEKSKVLYMIDFGLAKRYQDPRTGEHIPYREDKSLTGTARYASINAHLGIEQSRRDDLEAAGYVMLYFARNGMLPWQGLKASKKQEKYSLIMERKLATPVEVLCQDQPREFIQYLRYCHSLRFTDEPDYPHLRRLLQLVRMQHRTTATSGHSSALTATSAGALADSPADWNCARTTTGKKIRKREKTDVVPFASLLSKDHSPYRPRGSTQQLRGSAVREE</sequence>
<dbReference type="PROSITE" id="PS50011">
    <property type="entry name" value="PROTEIN_KINASE_DOM"/>
    <property type="match status" value="1"/>
</dbReference>
<dbReference type="RefSeq" id="XP_011128544.1">
    <property type="nucleotide sequence ID" value="XM_011130242.1"/>
</dbReference>
<feature type="binding site" evidence="5">
    <location>
        <position position="45"/>
    </location>
    <ligand>
        <name>ATP</name>
        <dbReference type="ChEBI" id="CHEBI:30616"/>
    </ligand>
</feature>
<comment type="caution">
    <text evidence="9">The sequence shown here is derived from an EMBL/GenBank/DDBJ whole genome shotgun (WGS) entry which is preliminary data.</text>
</comment>
<keyword evidence="10" id="KW-1185">Reference proteome</keyword>
<gene>
    <name evidence="9" type="ORF">GNI_004050</name>
</gene>
<dbReference type="SUPFAM" id="SSF56112">
    <property type="entry name" value="Protein kinase-like (PK-like)"/>
    <property type="match status" value="1"/>
</dbReference>
<dbReference type="PROSITE" id="PS00108">
    <property type="entry name" value="PROTEIN_KINASE_ST"/>
    <property type="match status" value="1"/>
</dbReference>
<dbReference type="Proteomes" id="UP000019763">
    <property type="component" value="Unassembled WGS sequence"/>
</dbReference>
<accession>A0A023BDL2</accession>
<proteinExistence type="inferred from homology"/>
<dbReference type="EMBL" id="AFNH02000033">
    <property type="protein sequence ID" value="EZG88609.1"/>
    <property type="molecule type" value="Genomic_DNA"/>
</dbReference>
<dbReference type="GeneID" id="22910406"/>
<dbReference type="InterPro" id="IPR008271">
    <property type="entry name" value="Ser/Thr_kinase_AS"/>
</dbReference>
<feature type="region of interest" description="Disordered" evidence="7">
    <location>
        <begin position="351"/>
        <end position="379"/>
    </location>
</feature>
<evidence type="ECO:0000256" key="2">
    <source>
        <dbReference type="ARBA" id="ARBA00022741"/>
    </source>
</evidence>
<dbReference type="Pfam" id="PF00069">
    <property type="entry name" value="Pkinase"/>
    <property type="match status" value="1"/>
</dbReference>
<dbReference type="EC" id="2.7.11.1" evidence="1"/>
<keyword evidence="9" id="KW-0418">Kinase</keyword>
<dbReference type="AlphaFoldDB" id="A0A023BDL2"/>
<feature type="domain" description="Protein kinase" evidence="8">
    <location>
        <begin position="16"/>
        <end position="298"/>
    </location>
</feature>
<organism evidence="9 10">
    <name type="scientific">Gregarina niphandrodes</name>
    <name type="common">Septate eugregarine</name>
    <dbReference type="NCBI Taxonomy" id="110365"/>
    <lineage>
        <taxon>Eukaryota</taxon>
        <taxon>Sar</taxon>
        <taxon>Alveolata</taxon>
        <taxon>Apicomplexa</taxon>
        <taxon>Conoidasida</taxon>
        <taxon>Gregarinasina</taxon>
        <taxon>Eugregarinorida</taxon>
        <taxon>Gregarinidae</taxon>
        <taxon>Gregarina</taxon>
    </lineage>
</organism>
<evidence type="ECO:0000256" key="3">
    <source>
        <dbReference type="ARBA" id="ARBA00022840"/>
    </source>
</evidence>
<dbReference type="GO" id="GO:0004674">
    <property type="term" value="F:protein serine/threonine kinase activity"/>
    <property type="evidence" value="ECO:0007669"/>
    <property type="project" value="UniProtKB-KW"/>
</dbReference>
<evidence type="ECO:0000259" key="8">
    <source>
        <dbReference type="PROSITE" id="PS50011"/>
    </source>
</evidence>
<dbReference type="GO" id="GO:0005524">
    <property type="term" value="F:ATP binding"/>
    <property type="evidence" value="ECO:0007669"/>
    <property type="project" value="UniProtKB-UniRule"/>
</dbReference>
<evidence type="ECO:0000313" key="9">
    <source>
        <dbReference type="EMBL" id="EZG88609.1"/>
    </source>
</evidence>
<keyword evidence="6" id="KW-0723">Serine/threonine-protein kinase</keyword>
<dbReference type="PROSITE" id="PS00107">
    <property type="entry name" value="PROTEIN_KINASE_ATP"/>
    <property type="match status" value="1"/>
</dbReference>
<keyword evidence="2 5" id="KW-0547">Nucleotide-binding</keyword>
<dbReference type="FunFam" id="1.10.510.10:FF:001123">
    <property type="entry name" value="CK1/CK1/CK1-D protein kinase"/>
    <property type="match status" value="1"/>
</dbReference>
<evidence type="ECO:0000256" key="6">
    <source>
        <dbReference type="RuleBase" id="RU000304"/>
    </source>
</evidence>
<reference evidence="9" key="1">
    <citation type="submission" date="2013-12" db="EMBL/GenBank/DDBJ databases">
        <authorList>
            <person name="Omoto C.K."/>
            <person name="Sibley D."/>
            <person name="Venepally P."/>
            <person name="Hadjithomas M."/>
            <person name="Karamycheva S."/>
            <person name="Brunk B."/>
            <person name="Roos D."/>
            <person name="Caler E."/>
            <person name="Lorenzi H."/>
        </authorList>
    </citation>
    <scope>NUCLEOTIDE SEQUENCE</scope>
</reference>